<keyword evidence="3" id="KW-0479">Metal-binding</keyword>
<dbReference type="STRING" id="2518989.IMCC3088_307"/>
<dbReference type="FunFam" id="2.70.70.10:FF:000002">
    <property type="entry name" value="Murein DD-endopeptidase MepM"/>
    <property type="match status" value="1"/>
</dbReference>
<accession>F3L5M7</accession>
<dbReference type="CDD" id="cd12797">
    <property type="entry name" value="M23_peptidase"/>
    <property type="match status" value="1"/>
</dbReference>
<keyword evidence="6" id="KW-0482">Metalloprotease</keyword>
<dbReference type="Proteomes" id="UP000005615">
    <property type="component" value="Unassembled WGS sequence"/>
</dbReference>
<dbReference type="EMBL" id="AEIG01000119">
    <property type="protein sequence ID" value="EGG28370.1"/>
    <property type="molecule type" value="Genomic_DNA"/>
</dbReference>
<dbReference type="Gene3D" id="2.70.70.10">
    <property type="entry name" value="Glucose Permease (Domain IIA)"/>
    <property type="match status" value="1"/>
</dbReference>
<evidence type="ECO:0000256" key="2">
    <source>
        <dbReference type="ARBA" id="ARBA00022670"/>
    </source>
</evidence>
<evidence type="ECO:0000313" key="8">
    <source>
        <dbReference type="EMBL" id="EGG28370.1"/>
    </source>
</evidence>
<comment type="cofactor">
    <cofactor evidence="1">
        <name>Zn(2+)</name>
        <dbReference type="ChEBI" id="CHEBI:29105"/>
    </cofactor>
</comment>
<dbReference type="Gene3D" id="3.10.450.350">
    <property type="match status" value="2"/>
</dbReference>
<dbReference type="eggNOG" id="COG0739">
    <property type="taxonomic scope" value="Bacteria"/>
</dbReference>
<evidence type="ECO:0000256" key="1">
    <source>
        <dbReference type="ARBA" id="ARBA00001947"/>
    </source>
</evidence>
<organism evidence="8 9">
    <name type="scientific">Aequoribacter fuscus</name>
    <dbReference type="NCBI Taxonomy" id="2518989"/>
    <lineage>
        <taxon>Bacteria</taxon>
        <taxon>Pseudomonadati</taxon>
        <taxon>Pseudomonadota</taxon>
        <taxon>Gammaproteobacteria</taxon>
        <taxon>Cellvibrionales</taxon>
        <taxon>Halieaceae</taxon>
        <taxon>Aequoribacter</taxon>
    </lineage>
</organism>
<dbReference type="InterPro" id="IPR016047">
    <property type="entry name" value="M23ase_b-sheet_dom"/>
</dbReference>
<dbReference type="InterPro" id="IPR050570">
    <property type="entry name" value="Cell_wall_metabolism_enzyme"/>
</dbReference>
<keyword evidence="4" id="KW-0378">Hydrolase</keyword>
<dbReference type="GO" id="GO:0046872">
    <property type="term" value="F:metal ion binding"/>
    <property type="evidence" value="ECO:0007669"/>
    <property type="project" value="UniProtKB-KW"/>
</dbReference>
<keyword evidence="5" id="KW-0862">Zinc</keyword>
<gene>
    <name evidence="8" type="ORF">IMCC3088_307</name>
</gene>
<reference evidence="8 9" key="1">
    <citation type="journal article" date="2011" name="J. Bacteriol.">
        <title>Genome sequence of strain IMCC3088, a proteorhodopsin-containing marine bacterium belonging to the OM60/NOR5 clade.</title>
        <authorList>
            <person name="Jang Y."/>
            <person name="Oh H.M."/>
            <person name="Kang I."/>
            <person name="Lee K."/>
            <person name="Yang S.J."/>
            <person name="Cho J.C."/>
        </authorList>
    </citation>
    <scope>NUCLEOTIDE SEQUENCE [LARGE SCALE GENOMIC DNA]</scope>
    <source>
        <strain evidence="8 9">IMCC3088</strain>
    </source>
</reference>
<evidence type="ECO:0000256" key="5">
    <source>
        <dbReference type="ARBA" id="ARBA00022833"/>
    </source>
</evidence>
<dbReference type="AlphaFoldDB" id="F3L5M7"/>
<dbReference type="InterPro" id="IPR011055">
    <property type="entry name" value="Dup_hybrid_motif"/>
</dbReference>
<name>F3L5M7_9GAMM</name>
<dbReference type="RefSeq" id="WP_009577164.1">
    <property type="nucleotide sequence ID" value="NZ_AEIG01000119.1"/>
</dbReference>
<evidence type="ECO:0000313" key="9">
    <source>
        <dbReference type="Proteomes" id="UP000005615"/>
    </source>
</evidence>
<dbReference type="MEROPS" id="M23.014"/>
<evidence type="ECO:0000256" key="3">
    <source>
        <dbReference type="ARBA" id="ARBA00022723"/>
    </source>
</evidence>
<comment type="caution">
    <text evidence="8">The sequence shown here is derived from an EMBL/GenBank/DDBJ whole genome shotgun (WGS) entry which is preliminary data.</text>
</comment>
<dbReference type="Pfam" id="PF01551">
    <property type="entry name" value="Peptidase_M23"/>
    <property type="match status" value="1"/>
</dbReference>
<keyword evidence="9" id="KW-1185">Reference proteome</keyword>
<evidence type="ECO:0000256" key="4">
    <source>
        <dbReference type="ARBA" id="ARBA00022801"/>
    </source>
</evidence>
<dbReference type="PANTHER" id="PTHR21666">
    <property type="entry name" value="PEPTIDASE-RELATED"/>
    <property type="match status" value="1"/>
</dbReference>
<evidence type="ECO:0000259" key="7">
    <source>
        <dbReference type="Pfam" id="PF01551"/>
    </source>
</evidence>
<evidence type="ECO:0000256" key="6">
    <source>
        <dbReference type="ARBA" id="ARBA00023049"/>
    </source>
</evidence>
<dbReference type="PANTHER" id="PTHR21666:SF288">
    <property type="entry name" value="CELL DIVISION PROTEIN YTFB"/>
    <property type="match status" value="1"/>
</dbReference>
<proteinExistence type="predicted"/>
<keyword evidence="2" id="KW-0645">Protease</keyword>
<sequence>MTSLFKKAIRAGREPLQSATQMPRKHLAAIGFVLLFLAVVAPFTPSGDVSANRDAELPLPQPTELASDALPAATEALTDNVDEQEPEVAQPPSEITWAFYQVRPGDSLSKLMTRAGFSERDAYIAGKTPEGSLTQLFPGQTLGFATKPSGELTEIQHKLSALEAMVYHHEDGKFRVERQIREPEVRIVEKSGEITSSLFLAGQAAGLSDNLIMELANLFGGVIDFVLDPREGDTLHVVYETLYLDDQYFSDGNIIAAAFTNKGETFTAYRYTDASGRLGYFNERGESMRKAFLMAPLDFTRISSNFNPRRVHPVYKTSRPHRGTDYAAPKGTPVFAAGDGRVIESDYNRANGNYVFIQHGEKYVTKYLHLNKRHVKKNQRVSQSQIIGTVGSTGTATGPHLHYEFLVNGVHQNPRTIHKKLPKAKSLAATEMPRFKAQTQIQQEALARLISEQQATQLAKLNTP</sequence>
<dbReference type="SUPFAM" id="SSF51261">
    <property type="entry name" value="Duplicated hybrid motif"/>
    <property type="match status" value="1"/>
</dbReference>
<dbReference type="GO" id="GO:0004222">
    <property type="term" value="F:metalloendopeptidase activity"/>
    <property type="evidence" value="ECO:0007669"/>
    <property type="project" value="TreeGrafter"/>
</dbReference>
<dbReference type="GO" id="GO:0006508">
    <property type="term" value="P:proteolysis"/>
    <property type="evidence" value="ECO:0007669"/>
    <property type="project" value="UniProtKB-KW"/>
</dbReference>
<protein>
    <submittedName>
        <fullName evidence="8">Membrane protein</fullName>
    </submittedName>
</protein>
<feature type="domain" description="M23ase beta-sheet core" evidence="7">
    <location>
        <begin position="320"/>
        <end position="414"/>
    </location>
</feature>